<dbReference type="Pfam" id="PF02770">
    <property type="entry name" value="Acyl-CoA_dh_M"/>
    <property type="match status" value="1"/>
</dbReference>
<feature type="region of interest" description="Disordered" evidence="6">
    <location>
        <begin position="1"/>
        <end position="38"/>
    </location>
</feature>
<evidence type="ECO:0000256" key="6">
    <source>
        <dbReference type="SAM" id="MobiDB-lite"/>
    </source>
</evidence>
<keyword evidence="5" id="KW-0560">Oxidoreductase</keyword>
<reference evidence="10 11" key="1">
    <citation type="submission" date="2022-10" db="EMBL/GenBank/DDBJ databases">
        <title>The complete genomes of actinobacterial strains from the NBC collection.</title>
        <authorList>
            <person name="Joergensen T.S."/>
            <person name="Alvarez Arevalo M."/>
            <person name="Sterndorff E.B."/>
            <person name="Faurdal D."/>
            <person name="Vuksanovic O."/>
            <person name="Mourched A.-S."/>
            <person name="Charusanti P."/>
            <person name="Shaw S."/>
            <person name="Blin K."/>
            <person name="Weber T."/>
        </authorList>
    </citation>
    <scope>NUCLEOTIDE SEQUENCE [LARGE SCALE GENOMIC DNA]</scope>
    <source>
        <strain evidence="10 11">NBC_00156</strain>
    </source>
</reference>
<dbReference type="EMBL" id="CP108164">
    <property type="protein sequence ID" value="WTQ80968.1"/>
    <property type="molecule type" value="Genomic_DNA"/>
</dbReference>
<evidence type="ECO:0000256" key="1">
    <source>
        <dbReference type="ARBA" id="ARBA00001974"/>
    </source>
</evidence>
<dbReference type="PANTHER" id="PTHR43884:SF12">
    <property type="entry name" value="ISOVALERYL-COA DEHYDROGENASE, MITOCHONDRIAL-RELATED"/>
    <property type="match status" value="1"/>
</dbReference>
<feature type="domain" description="Acyl-CoA dehydrogenase/oxidase C-terminal" evidence="7">
    <location>
        <begin position="269"/>
        <end position="406"/>
    </location>
</feature>
<dbReference type="Pfam" id="PF00441">
    <property type="entry name" value="Acyl-CoA_dh_1"/>
    <property type="match status" value="1"/>
</dbReference>
<evidence type="ECO:0000259" key="7">
    <source>
        <dbReference type="Pfam" id="PF00441"/>
    </source>
</evidence>
<keyword evidence="3 5" id="KW-0285">Flavoprotein</keyword>
<dbReference type="InterPro" id="IPR036250">
    <property type="entry name" value="AcylCo_DH-like_C"/>
</dbReference>
<feature type="domain" description="Acyl-CoA dehydrogenase/oxidase N-terminal" evidence="9">
    <location>
        <begin position="51"/>
        <end position="150"/>
    </location>
</feature>
<evidence type="ECO:0000259" key="8">
    <source>
        <dbReference type="Pfam" id="PF02770"/>
    </source>
</evidence>
<proteinExistence type="inferred from homology"/>
<dbReference type="RefSeq" id="WP_405446938.1">
    <property type="nucleotide sequence ID" value="NZ_CP108164.1"/>
</dbReference>
<name>A0ABZ1KQ73_STRAH</name>
<feature type="domain" description="Acyl-CoA oxidase/dehydrogenase middle" evidence="8">
    <location>
        <begin position="154"/>
        <end position="246"/>
    </location>
</feature>
<feature type="compositionally biased region" description="Low complexity" evidence="6">
    <location>
        <begin position="10"/>
        <end position="38"/>
    </location>
</feature>
<dbReference type="InterPro" id="IPR006091">
    <property type="entry name" value="Acyl-CoA_Oxase/DH_mid-dom"/>
</dbReference>
<dbReference type="InterPro" id="IPR013786">
    <property type="entry name" value="AcylCoA_DH/ox_N"/>
</dbReference>
<evidence type="ECO:0000256" key="5">
    <source>
        <dbReference type="RuleBase" id="RU362125"/>
    </source>
</evidence>
<organism evidence="10 11">
    <name type="scientific">Streptomyces achromogenes</name>
    <dbReference type="NCBI Taxonomy" id="67255"/>
    <lineage>
        <taxon>Bacteria</taxon>
        <taxon>Bacillati</taxon>
        <taxon>Actinomycetota</taxon>
        <taxon>Actinomycetes</taxon>
        <taxon>Kitasatosporales</taxon>
        <taxon>Streptomycetaceae</taxon>
        <taxon>Streptomyces</taxon>
    </lineage>
</organism>
<evidence type="ECO:0000313" key="10">
    <source>
        <dbReference type="EMBL" id="WTQ80968.1"/>
    </source>
</evidence>
<dbReference type="Gene3D" id="2.40.110.10">
    <property type="entry name" value="Butyryl-CoA Dehydrogenase, subunit A, domain 2"/>
    <property type="match status" value="1"/>
</dbReference>
<dbReference type="InterPro" id="IPR009075">
    <property type="entry name" value="AcylCo_DH/oxidase_C"/>
</dbReference>
<dbReference type="InterPro" id="IPR046373">
    <property type="entry name" value="Acyl-CoA_Oxase/DH_mid-dom_sf"/>
</dbReference>
<evidence type="ECO:0000256" key="4">
    <source>
        <dbReference type="ARBA" id="ARBA00022827"/>
    </source>
</evidence>
<dbReference type="Pfam" id="PF02771">
    <property type="entry name" value="Acyl-CoA_dh_N"/>
    <property type="match status" value="1"/>
</dbReference>
<evidence type="ECO:0000313" key="11">
    <source>
        <dbReference type="Proteomes" id="UP001622557"/>
    </source>
</evidence>
<accession>A0ABZ1KQ73</accession>
<keyword evidence="11" id="KW-1185">Reference proteome</keyword>
<dbReference type="Gene3D" id="1.20.140.10">
    <property type="entry name" value="Butyryl-CoA Dehydrogenase, subunit A, domain 3"/>
    <property type="match status" value="1"/>
</dbReference>
<protein>
    <submittedName>
        <fullName evidence="10">Acyl-CoA dehydrogenase family protein</fullName>
    </submittedName>
</protein>
<comment type="cofactor">
    <cofactor evidence="1 5">
        <name>FAD</name>
        <dbReference type="ChEBI" id="CHEBI:57692"/>
    </cofactor>
</comment>
<dbReference type="SUPFAM" id="SSF47203">
    <property type="entry name" value="Acyl-CoA dehydrogenase C-terminal domain-like"/>
    <property type="match status" value="1"/>
</dbReference>
<evidence type="ECO:0000259" key="9">
    <source>
        <dbReference type="Pfam" id="PF02771"/>
    </source>
</evidence>
<dbReference type="PANTHER" id="PTHR43884">
    <property type="entry name" value="ACYL-COA DEHYDROGENASE"/>
    <property type="match status" value="1"/>
</dbReference>
<dbReference type="GeneID" id="97281118"/>
<evidence type="ECO:0000256" key="3">
    <source>
        <dbReference type="ARBA" id="ARBA00022630"/>
    </source>
</evidence>
<evidence type="ECO:0000256" key="2">
    <source>
        <dbReference type="ARBA" id="ARBA00009347"/>
    </source>
</evidence>
<comment type="similarity">
    <text evidence="2 5">Belongs to the acyl-CoA dehydrogenase family.</text>
</comment>
<dbReference type="SUPFAM" id="SSF56645">
    <property type="entry name" value="Acyl-CoA dehydrogenase NM domain-like"/>
    <property type="match status" value="1"/>
</dbReference>
<dbReference type="Proteomes" id="UP001622557">
    <property type="component" value="Chromosome"/>
</dbReference>
<keyword evidence="4 5" id="KW-0274">FAD</keyword>
<dbReference type="InterPro" id="IPR009100">
    <property type="entry name" value="AcylCoA_DH/oxidase_NM_dom_sf"/>
</dbReference>
<dbReference type="InterPro" id="IPR037069">
    <property type="entry name" value="AcylCoA_DH/ox_N_sf"/>
</dbReference>
<dbReference type="Gene3D" id="1.10.540.10">
    <property type="entry name" value="Acyl-CoA dehydrogenase/oxidase, N-terminal domain"/>
    <property type="match status" value="1"/>
</dbReference>
<gene>
    <name evidence="10" type="ORF">OG350_11810</name>
</gene>
<sequence length="410" mass="43704">MTPAPSAPRTSDTATGTGTGTKTGTATGTDLGTSTGTDTGTDLYTLAAPWADELNRDIDEWDARAEFPWDKWKAVQRSGLLTVPFEPRYGGRGAGLTDTMRALEGFGRTCRDAGLGFSASTQIVSVGVPLQAFGSEELKARFLPGIVAGDLVTAHAITERDNGSDALNISTTAVRDGDDYVIDGGKMFITNAPIADLFLLYVRTGAPGPFGLSVFLVERDTPGLRVGEPLDKMGLRTSPLSEVTFEGLRVPAARRIGQEGAGFLILDHVMKREILFSFSLTLGEMEHRLERVVRFAKSRRQFGEPIGSFQGVAHRIADMKIAVETARKWLTDTGAKVAAGQDASLDVAATKTVVSEANKRTALDAVQIFGGQGYLTATGIERDVRNAVGGTIYSGTSEIQRNRIASLLGL</sequence>